<organism evidence="9 10">
    <name type="scientific">Chiloscyllium punctatum</name>
    <name type="common">Brownbanded bambooshark</name>
    <name type="synonym">Hemiscyllium punctatum</name>
    <dbReference type="NCBI Taxonomy" id="137246"/>
    <lineage>
        <taxon>Eukaryota</taxon>
        <taxon>Metazoa</taxon>
        <taxon>Chordata</taxon>
        <taxon>Craniata</taxon>
        <taxon>Vertebrata</taxon>
        <taxon>Chondrichthyes</taxon>
        <taxon>Elasmobranchii</taxon>
        <taxon>Galeomorphii</taxon>
        <taxon>Galeoidea</taxon>
        <taxon>Orectolobiformes</taxon>
        <taxon>Hemiscylliidae</taxon>
        <taxon>Chiloscyllium</taxon>
    </lineage>
</organism>
<dbReference type="PANTHER" id="PTHR10686:SF38">
    <property type="entry name" value="THIAMINE TRANSPORTER 2 ISOFORM X1"/>
    <property type="match status" value="1"/>
</dbReference>
<keyword evidence="5 8" id="KW-1133">Transmembrane helix</keyword>
<dbReference type="Gene3D" id="1.20.1250.20">
    <property type="entry name" value="MFS general substrate transporter like domains"/>
    <property type="match status" value="1"/>
</dbReference>
<dbReference type="Pfam" id="PF01770">
    <property type="entry name" value="Folate_carrier"/>
    <property type="match status" value="1"/>
</dbReference>
<evidence type="ECO:0000256" key="7">
    <source>
        <dbReference type="PIRNR" id="PIRNR028739"/>
    </source>
</evidence>
<dbReference type="SUPFAM" id="SSF103473">
    <property type="entry name" value="MFS general substrate transporter"/>
    <property type="match status" value="1"/>
</dbReference>
<name>A0A401SPV5_CHIPU</name>
<evidence type="ECO:0000256" key="4">
    <source>
        <dbReference type="ARBA" id="ARBA00022692"/>
    </source>
</evidence>
<comment type="caution">
    <text evidence="9">The sequence shown here is derived from an EMBL/GenBank/DDBJ whole genome shotgun (WGS) entry which is preliminary data.</text>
</comment>
<dbReference type="PANTHER" id="PTHR10686">
    <property type="entry name" value="FOLATE TRANSPORTER"/>
    <property type="match status" value="1"/>
</dbReference>
<dbReference type="PIRSF" id="PIRSF028739">
    <property type="entry name" value="Folate_carrier"/>
    <property type="match status" value="1"/>
</dbReference>
<evidence type="ECO:0000256" key="1">
    <source>
        <dbReference type="ARBA" id="ARBA00004141"/>
    </source>
</evidence>
<evidence type="ECO:0000256" key="8">
    <source>
        <dbReference type="SAM" id="Phobius"/>
    </source>
</evidence>
<feature type="transmembrane region" description="Helical" evidence="8">
    <location>
        <begin position="51"/>
        <end position="74"/>
    </location>
</feature>
<feature type="transmembrane region" description="Helical" evidence="8">
    <location>
        <begin position="81"/>
        <end position="100"/>
    </location>
</feature>
<sequence length="476" mass="54084">MDCWKTVRDKKWVYPTLVLCTYGFFATMKPAEPFLTPYLVGPYKNFTIDQVTNQLFPIWTYSFLALLIPVFLFTDYLRYKPVIIIQGVALVINYILLLFADRMMAMHYLQFNNGLVSATEVAYYSYIYSVVDAEHYQKVTSYCRSITLTAYTVGSTMAQLLVSLDIVSYFDLNAISLGSVTVALLTSFLLPMPRQSIFFQNSDKSSNDSIKSNVSNGCINFKKNMQGPTKKSFFSEQKWLTHWLNIKEKNTFLKMILQLWSDFKNCYSSRNLLYWSFWWAIATCGYYQIFNYVQVLWDHIAPSKNVSVYNGGVEALTTLTGAITSFGVGYITLDWAVWGELVLGIFSGVSSAALFIMDTTNNIWVCYVGYMIFKASYMLLITITTFHIASNLCMERYALLFGVNNCMALILQTILTIVVVDSSGLGLDIVTQDKNAFLDEIAFQEEITILDENAIPGQDHHSGTRIPFLDEIAIPG</sequence>
<accession>A0A401SPV5</accession>
<dbReference type="AlphaFoldDB" id="A0A401SPV5"/>
<keyword evidence="3 7" id="KW-0813">Transport</keyword>
<feature type="transmembrane region" description="Helical" evidence="8">
    <location>
        <begin position="12"/>
        <end position="31"/>
    </location>
</feature>
<dbReference type="FunFam" id="1.20.1250.20:FF:000225">
    <property type="entry name" value="Solute carrier family 19 member 1"/>
    <property type="match status" value="1"/>
</dbReference>
<evidence type="ECO:0000313" key="9">
    <source>
        <dbReference type="EMBL" id="GCC32434.1"/>
    </source>
</evidence>
<gene>
    <name evidence="9" type="ORF">chiPu_0010895</name>
</gene>
<keyword evidence="6 7" id="KW-0472">Membrane</keyword>
<dbReference type="InterPro" id="IPR002666">
    <property type="entry name" value="Folate_carrier"/>
</dbReference>
<evidence type="ECO:0000256" key="2">
    <source>
        <dbReference type="ARBA" id="ARBA00005773"/>
    </source>
</evidence>
<evidence type="ECO:0000256" key="5">
    <source>
        <dbReference type="ARBA" id="ARBA00022989"/>
    </source>
</evidence>
<feature type="transmembrane region" description="Helical" evidence="8">
    <location>
        <begin position="335"/>
        <end position="357"/>
    </location>
</feature>
<dbReference type="EMBL" id="BEZZ01000435">
    <property type="protein sequence ID" value="GCC32434.1"/>
    <property type="molecule type" value="Genomic_DNA"/>
</dbReference>
<keyword evidence="10" id="KW-1185">Reference proteome</keyword>
<feature type="transmembrane region" description="Helical" evidence="8">
    <location>
        <begin position="166"/>
        <end position="190"/>
    </location>
</feature>
<proteinExistence type="inferred from homology"/>
<keyword evidence="4 8" id="KW-0812">Transmembrane</keyword>
<comment type="subcellular location">
    <subcellularLocation>
        <location evidence="1 7">Membrane</location>
        <topology evidence="1 7">Multi-pass membrane protein</topology>
    </subcellularLocation>
</comment>
<evidence type="ECO:0008006" key="11">
    <source>
        <dbReference type="Google" id="ProtNLM"/>
    </source>
</evidence>
<dbReference type="Proteomes" id="UP000287033">
    <property type="component" value="Unassembled WGS sequence"/>
</dbReference>
<dbReference type="InterPro" id="IPR036259">
    <property type="entry name" value="MFS_trans_sf"/>
</dbReference>
<feature type="transmembrane region" description="Helical" evidence="8">
    <location>
        <begin position="272"/>
        <end position="289"/>
    </location>
</feature>
<feature type="transmembrane region" description="Helical" evidence="8">
    <location>
        <begin position="398"/>
        <end position="420"/>
    </location>
</feature>
<evidence type="ECO:0000313" key="10">
    <source>
        <dbReference type="Proteomes" id="UP000287033"/>
    </source>
</evidence>
<evidence type="ECO:0000256" key="3">
    <source>
        <dbReference type="ARBA" id="ARBA00022448"/>
    </source>
</evidence>
<dbReference type="OrthoDB" id="18814at2759"/>
<comment type="similarity">
    <text evidence="2 7">Belongs to the reduced folate carrier (RFC) transporter (TC 2.A.48) family.</text>
</comment>
<dbReference type="GO" id="GO:0090482">
    <property type="term" value="F:vitamin transmembrane transporter activity"/>
    <property type="evidence" value="ECO:0007669"/>
    <property type="project" value="InterPro"/>
</dbReference>
<dbReference type="OMA" id="DIWACYA"/>
<reference evidence="9 10" key="1">
    <citation type="journal article" date="2018" name="Nat. Ecol. Evol.">
        <title>Shark genomes provide insights into elasmobranch evolution and the origin of vertebrates.</title>
        <authorList>
            <person name="Hara Y"/>
            <person name="Yamaguchi K"/>
            <person name="Onimaru K"/>
            <person name="Kadota M"/>
            <person name="Koyanagi M"/>
            <person name="Keeley SD"/>
            <person name="Tatsumi K"/>
            <person name="Tanaka K"/>
            <person name="Motone F"/>
            <person name="Kageyama Y"/>
            <person name="Nozu R"/>
            <person name="Adachi N"/>
            <person name="Nishimura O"/>
            <person name="Nakagawa R"/>
            <person name="Tanegashima C"/>
            <person name="Kiyatake I"/>
            <person name="Matsumoto R"/>
            <person name="Murakumo K"/>
            <person name="Nishida K"/>
            <person name="Terakita A"/>
            <person name="Kuratani S"/>
            <person name="Sato K"/>
            <person name="Hyodo S Kuraku.S."/>
        </authorList>
    </citation>
    <scope>NUCLEOTIDE SEQUENCE [LARGE SCALE GENOMIC DNA]</scope>
</reference>
<evidence type="ECO:0000256" key="6">
    <source>
        <dbReference type="ARBA" id="ARBA00023136"/>
    </source>
</evidence>
<feature type="transmembrane region" description="Helical" evidence="8">
    <location>
        <begin position="364"/>
        <end position="386"/>
    </location>
</feature>
<dbReference type="GO" id="GO:0005886">
    <property type="term" value="C:plasma membrane"/>
    <property type="evidence" value="ECO:0007669"/>
    <property type="project" value="UniProtKB-UniRule"/>
</dbReference>
<dbReference type="NCBIfam" id="TIGR00806">
    <property type="entry name" value="rfc"/>
    <property type="match status" value="1"/>
</dbReference>
<protein>
    <recommendedName>
        <fullName evidence="11">Major facilitator superfamily (MFS) profile domain-containing protein</fullName>
    </recommendedName>
</protein>